<comment type="caution">
    <text evidence="1">The sequence shown here is derived from an EMBL/GenBank/DDBJ whole genome shotgun (WGS) entry which is preliminary data.</text>
</comment>
<organism evidence="1 2">
    <name type="scientific">Glacieibacterium frigidum</name>
    <dbReference type="NCBI Taxonomy" id="2593303"/>
    <lineage>
        <taxon>Bacteria</taxon>
        <taxon>Pseudomonadati</taxon>
        <taxon>Pseudomonadota</taxon>
        <taxon>Alphaproteobacteria</taxon>
        <taxon>Sphingomonadales</taxon>
        <taxon>Sphingosinicellaceae</taxon>
        <taxon>Glacieibacterium</taxon>
    </lineage>
</organism>
<evidence type="ECO:0000313" key="1">
    <source>
        <dbReference type="EMBL" id="TRW18318.1"/>
    </source>
</evidence>
<proteinExistence type="predicted"/>
<accession>A0A552UJB6</accession>
<evidence type="ECO:0000313" key="2">
    <source>
        <dbReference type="Proteomes" id="UP000317894"/>
    </source>
</evidence>
<sequence>MGWLVALLIVVALVVAAFAFGLVDLDADAGKIPDVNVTTSGGEAPSVDANVADVDVGTKETTIEVPTVDVKPAGDAEAK</sequence>
<dbReference type="AlphaFoldDB" id="A0A552UJB6"/>
<reference evidence="1 2" key="1">
    <citation type="submission" date="2019-07" db="EMBL/GenBank/DDBJ databases">
        <title>Novel species isolated from glacier.</title>
        <authorList>
            <person name="Liu Q."/>
            <person name="Xin Y.-H."/>
        </authorList>
    </citation>
    <scope>NUCLEOTIDE SEQUENCE [LARGE SCALE GENOMIC DNA]</scope>
    <source>
        <strain evidence="1 2">LB1R16</strain>
    </source>
</reference>
<dbReference type="EMBL" id="VJWA01000001">
    <property type="protein sequence ID" value="TRW18318.1"/>
    <property type="molecule type" value="Genomic_DNA"/>
</dbReference>
<name>A0A552UJB6_9SPHN</name>
<protein>
    <submittedName>
        <fullName evidence="1">Uncharacterized protein</fullName>
    </submittedName>
</protein>
<keyword evidence="2" id="KW-1185">Reference proteome</keyword>
<gene>
    <name evidence="1" type="ORF">FMM06_00615</name>
</gene>
<dbReference type="Proteomes" id="UP000317894">
    <property type="component" value="Unassembled WGS sequence"/>
</dbReference>
<dbReference type="OrthoDB" id="7582968at2"/>